<proteinExistence type="predicted"/>
<organism evidence="2 3">
    <name type="scientific">Parvularcula maris</name>
    <dbReference type="NCBI Taxonomy" id="2965077"/>
    <lineage>
        <taxon>Bacteria</taxon>
        <taxon>Pseudomonadati</taxon>
        <taxon>Pseudomonadota</taxon>
        <taxon>Alphaproteobacteria</taxon>
        <taxon>Parvularculales</taxon>
        <taxon>Parvularculaceae</taxon>
        <taxon>Parvularcula</taxon>
    </lineage>
</organism>
<dbReference type="InterPro" id="IPR006431">
    <property type="entry name" value="Phage_tape_meas_C"/>
</dbReference>
<accession>A0A9X2L784</accession>
<evidence type="ECO:0000313" key="3">
    <source>
        <dbReference type="Proteomes" id="UP001142610"/>
    </source>
</evidence>
<keyword evidence="3" id="KW-1185">Reference proteome</keyword>
<evidence type="ECO:0000259" key="1">
    <source>
        <dbReference type="Pfam" id="PF09718"/>
    </source>
</evidence>
<sequence length="102" mass="10818">MTTENEPSDLTSAAEAQLAPVAEIIETTFSSLARNLSEELARASSDGRASIAELADGIVDDLARIAAERLVREPLRNVFGTAGAEASGRLTETLFKRSVRNG</sequence>
<dbReference type="RefSeq" id="WP_256618046.1">
    <property type="nucleotide sequence ID" value="NZ_JANIBC010000001.1"/>
</dbReference>
<name>A0A9X2L784_9PROT</name>
<feature type="domain" description="Bacteriophage tail tape measure C-terminal" evidence="1">
    <location>
        <begin position="21"/>
        <end position="75"/>
    </location>
</feature>
<dbReference type="Pfam" id="PF09718">
    <property type="entry name" value="Tape_meas_lam_C"/>
    <property type="match status" value="1"/>
</dbReference>
<gene>
    <name evidence="2" type="ORF">NOG11_02470</name>
</gene>
<evidence type="ECO:0000313" key="2">
    <source>
        <dbReference type="EMBL" id="MCQ8184241.1"/>
    </source>
</evidence>
<dbReference type="AlphaFoldDB" id="A0A9X2L784"/>
<comment type="caution">
    <text evidence="2">The sequence shown here is derived from an EMBL/GenBank/DDBJ whole genome shotgun (WGS) entry which is preliminary data.</text>
</comment>
<dbReference type="EMBL" id="JANIBC010000001">
    <property type="protein sequence ID" value="MCQ8184241.1"/>
    <property type="molecule type" value="Genomic_DNA"/>
</dbReference>
<dbReference type="Proteomes" id="UP001142610">
    <property type="component" value="Unassembled WGS sequence"/>
</dbReference>
<protein>
    <recommendedName>
        <fullName evidence="1">Bacteriophage tail tape measure C-terminal domain-containing protein</fullName>
    </recommendedName>
</protein>
<reference evidence="2" key="1">
    <citation type="submission" date="2022-07" db="EMBL/GenBank/DDBJ databases">
        <title>Parvularcula maris sp. nov., an algicidal bacterium isolated from seawater.</title>
        <authorList>
            <person name="Li F."/>
        </authorList>
    </citation>
    <scope>NUCLEOTIDE SEQUENCE</scope>
    <source>
        <strain evidence="2">BGMRC 0090</strain>
    </source>
</reference>